<accession>W6QJF9</accession>
<sequence>MDFGEDSATRPLDGLTLPCVDRGQVKPDFGSHRSIVAVNFHDVALQRRHSTTPKSVDTEDAFEAELAGNVPLSVLGGTQFEAEPDYLVNNQEVVHAIILPNYEENFDTLWTTLHVLASHPRAASQYEIYLAMEQKELEAPAKAVSLVSTFETRFSHIEATFHPSGVPGEIAGKSSNVAYAAQRIINSHRRDDREDLTNKLITVIDADTHLLQDYFNEIQRLHFDDIASPELSFYTCPIIFDRNSSETPILVRCADMMWAFAGVSAMYPGSPISIPTSVYTLPLSMAERVGGWDSDAGAIGEDMHMLLKCYFAMDGNITTRVVASPVSQCNISSNEHRGWRQNMDILAARYRQALRHMWGALDTGFFIRQSAANLSRPSWRILFSGTQWALAHLLFEAHFLPCHLIITLAISSIYSAFISPESMHPDLEWTFQFTGVLRVCSFIMMNICMIVYGHWHNFCVNTRLTDMMDAGVPDAGFSFRNEWNGGTLLERILFPVAGTLFGPVPAIQAVFSHFWTDRLVYKVSQKPSFGPSSV</sequence>
<dbReference type="InterPro" id="IPR001173">
    <property type="entry name" value="Glyco_trans_2-like"/>
</dbReference>
<organism evidence="2 3">
    <name type="scientific">Penicillium roqueforti (strain FM164)</name>
    <dbReference type="NCBI Taxonomy" id="1365484"/>
    <lineage>
        <taxon>Eukaryota</taxon>
        <taxon>Fungi</taxon>
        <taxon>Dikarya</taxon>
        <taxon>Ascomycota</taxon>
        <taxon>Pezizomycotina</taxon>
        <taxon>Eurotiomycetes</taxon>
        <taxon>Eurotiomycetidae</taxon>
        <taxon>Eurotiales</taxon>
        <taxon>Aspergillaceae</taxon>
        <taxon>Penicillium</taxon>
    </lineage>
</organism>
<proteinExistence type="predicted"/>
<dbReference type="OrthoDB" id="5819478at2759"/>
<feature type="domain" description="Glycosyltransferase 2-like" evidence="1">
    <location>
        <begin position="200"/>
        <end position="431"/>
    </location>
</feature>
<dbReference type="PANTHER" id="PTHR36851:SF1">
    <property type="entry name" value="GLYCO_TRANS_2-LIKE DOMAIN-CONTAINING PROTEIN"/>
    <property type="match status" value="1"/>
</dbReference>
<dbReference type="OMA" id="MWGALDS"/>
<dbReference type="Proteomes" id="UP000030686">
    <property type="component" value="Unassembled WGS sequence"/>
</dbReference>
<protein>
    <submittedName>
        <fullName evidence="2">Genomic scaffold, ProqFM164S01</fullName>
    </submittedName>
</protein>
<dbReference type="Gene3D" id="3.90.550.10">
    <property type="entry name" value="Spore Coat Polysaccharide Biosynthesis Protein SpsA, Chain A"/>
    <property type="match status" value="1"/>
</dbReference>
<dbReference type="EMBL" id="HG792015">
    <property type="protein sequence ID" value="CDM29717.1"/>
    <property type="molecule type" value="Genomic_DNA"/>
</dbReference>
<evidence type="ECO:0000259" key="1">
    <source>
        <dbReference type="Pfam" id="PF13632"/>
    </source>
</evidence>
<gene>
    <name evidence="2" type="ORF">PROQFM164_S01g003529</name>
</gene>
<evidence type="ECO:0000313" key="2">
    <source>
        <dbReference type="EMBL" id="CDM29717.1"/>
    </source>
</evidence>
<evidence type="ECO:0000313" key="3">
    <source>
        <dbReference type="Proteomes" id="UP000030686"/>
    </source>
</evidence>
<dbReference type="AlphaFoldDB" id="W6QJF9"/>
<keyword evidence="3" id="KW-1185">Reference proteome</keyword>
<dbReference type="SUPFAM" id="SSF53448">
    <property type="entry name" value="Nucleotide-diphospho-sugar transferases"/>
    <property type="match status" value="1"/>
</dbReference>
<dbReference type="InterPro" id="IPR029044">
    <property type="entry name" value="Nucleotide-diphossugar_trans"/>
</dbReference>
<dbReference type="Pfam" id="PF13632">
    <property type="entry name" value="Glyco_trans_2_3"/>
    <property type="match status" value="1"/>
</dbReference>
<dbReference type="PANTHER" id="PTHR36851">
    <property type="entry name" value="UNNAMED PRODUCT"/>
    <property type="match status" value="1"/>
</dbReference>
<name>W6QJF9_PENRF</name>
<reference evidence="2" key="1">
    <citation type="journal article" date="2014" name="Nat. Commun.">
        <title>Multiple recent horizontal transfers of a large genomic region in cheese making fungi.</title>
        <authorList>
            <person name="Cheeseman K."/>
            <person name="Ropars J."/>
            <person name="Renault P."/>
            <person name="Dupont J."/>
            <person name="Gouzy J."/>
            <person name="Branca A."/>
            <person name="Abraham A.L."/>
            <person name="Ceppi M."/>
            <person name="Conseiller E."/>
            <person name="Debuchy R."/>
            <person name="Malagnac F."/>
            <person name="Goarin A."/>
            <person name="Silar P."/>
            <person name="Lacoste S."/>
            <person name="Sallet E."/>
            <person name="Bensimon A."/>
            <person name="Giraud T."/>
            <person name="Brygoo Y."/>
        </authorList>
    </citation>
    <scope>NUCLEOTIDE SEQUENCE [LARGE SCALE GENOMIC DNA]</scope>
    <source>
        <strain evidence="2">FM164</strain>
    </source>
</reference>